<keyword evidence="2" id="KW-1185">Reference proteome</keyword>
<dbReference type="InterPro" id="IPR008479">
    <property type="entry name" value="DUF760"/>
</dbReference>
<reference evidence="1" key="1">
    <citation type="submission" date="2023-05" db="EMBL/GenBank/DDBJ databases">
        <title>Genome and transcriptome analyses reveal genes involved in the formation of fine ridges on petal epidermal cells in Hibiscus trionum.</title>
        <authorList>
            <person name="Koshimizu S."/>
            <person name="Masuda S."/>
            <person name="Ishii T."/>
            <person name="Shirasu K."/>
            <person name="Hoshino A."/>
            <person name="Arita M."/>
        </authorList>
    </citation>
    <scope>NUCLEOTIDE SEQUENCE</scope>
    <source>
        <strain evidence="1">Hamamatsu line</strain>
    </source>
</reference>
<dbReference type="PANTHER" id="PTHR33598:SF10">
    <property type="entry name" value="SEED MATURATION-LIKE PROTEIN"/>
    <property type="match status" value="1"/>
</dbReference>
<protein>
    <submittedName>
        <fullName evidence="1">Uncharacterized protein</fullName>
    </submittedName>
</protein>
<dbReference type="Proteomes" id="UP001165190">
    <property type="component" value="Unassembled WGS sequence"/>
</dbReference>
<dbReference type="EMBL" id="BSYR01000055">
    <property type="protein sequence ID" value="GMJ09333.1"/>
    <property type="molecule type" value="Genomic_DNA"/>
</dbReference>
<dbReference type="AlphaFoldDB" id="A0A9W7J729"/>
<evidence type="ECO:0000313" key="2">
    <source>
        <dbReference type="Proteomes" id="UP001165190"/>
    </source>
</evidence>
<comment type="caution">
    <text evidence="1">The sequence shown here is derived from an EMBL/GenBank/DDBJ whole genome shotgun (WGS) entry which is preliminary data.</text>
</comment>
<evidence type="ECO:0000313" key="1">
    <source>
        <dbReference type="EMBL" id="GMJ09333.1"/>
    </source>
</evidence>
<proteinExistence type="predicted"/>
<organism evidence="1 2">
    <name type="scientific">Hibiscus trionum</name>
    <name type="common">Flower of an hour</name>
    <dbReference type="NCBI Taxonomy" id="183268"/>
    <lineage>
        <taxon>Eukaryota</taxon>
        <taxon>Viridiplantae</taxon>
        <taxon>Streptophyta</taxon>
        <taxon>Embryophyta</taxon>
        <taxon>Tracheophyta</taxon>
        <taxon>Spermatophyta</taxon>
        <taxon>Magnoliopsida</taxon>
        <taxon>eudicotyledons</taxon>
        <taxon>Gunneridae</taxon>
        <taxon>Pentapetalae</taxon>
        <taxon>rosids</taxon>
        <taxon>malvids</taxon>
        <taxon>Malvales</taxon>
        <taxon>Malvaceae</taxon>
        <taxon>Malvoideae</taxon>
        <taxon>Hibiscus</taxon>
    </lineage>
</organism>
<accession>A0A9W7J729</accession>
<dbReference type="OrthoDB" id="1937644at2759"/>
<dbReference type="PANTHER" id="PTHR33598">
    <property type="entry name" value="OS02G0833400 PROTEIN"/>
    <property type="match status" value="1"/>
</dbReference>
<gene>
    <name evidence="1" type="ORF">HRI_004602500</name>
</gene>
<name>A0A9W7J729_HIBTR</name>
<dbReference type="Pfam" id="PF05542">
    <property type="entry name" value="DUF760"/>
    <property type="match status" value="1"/>
</dbReference>
<sequence>MVSTTASARAAIFSRITALSGKALPPSFLTLFLPICRNRPLYAIILRCLNSGGVYDDYFVSTHQSHLDRGLLVISNMLKSIEPFDNSVVSKGVSDSAKESMKRTISTMLGILSSDHFSISVSISRPPLPSIAFSSLLSS</sequence>